<dbReference type="GO" id="GO:0008527">
    <property type="term" value="F:taste receptor activity"/>
    <property type="evidence" value="ECO:0007669"/>
    <property type="project" value="InterPro"/>
</dbReference>
<feature type="transmembrane region" description="Helical" evidence="8">
    <location>
        <begin position="76"/>
        <end position="99"/>
    </location>
</feature>
<dbReference type="PANTHER" id="PTHR21421">
    <property type="entry name" value="GUSTATORY RECEPTOR"/>
    <property type="match status" value="1"/>
</dbReference>
<evidence type="ECO:0000256" key="3">
    <source>
        <dbReference type="ARBA" id="ARBA00022475"/>
    </source>
</evidence>
<accession>A0A9J6CDD7</accession>
<evidence type="ECO:0000256" key="7">
    <source>
        <dbReference type="ARBA" id="ARBA00023170"/>
    </source>
</evidence>
<dbReference type="InterPro" id="IPR009318">
    <property type="entry name" value="Gustatory_rcpt"/>
</dbReference>
<feature type="transmembrane region" description="Helical" evidence="8">
    <location>
        <begin position="245"/>
        <end position="264"/>
    </location>
</feature>
<dbReference type="EMBL" id="JADBJN010000001">
    <property type="protein sequence ID" value="KAG5679779.1"/>
    <property type="molecule type" value="Genomic_DNA"/>
</dbReference>
<feature type="transmembrane region" description="Helical" evidence="8">
    <location>
        <begin position="417"/>
        <end position="435"/>
    </location>
</feature>
<comment type="subcellular location">
    <subcellularLocation>
        <location evidence="1">Cell membrane</location>
        <topology evidence="1">Multi-pass membrane protein</topology>
    </subcellularLocation>
</comment>
<evidence type="ECO:0000256" key="5">
    <source>
        <dbReference type="ARBA" id="ARBA00022989"/>
    </source>
</evidence>
<keyword evidence="3" id="KW-1003">Cell membrane</keyword>
<feature type="transmembrane region" description="Helical" evidence="8">
    <location>
        <begin position="483"/>
        <end position="507"/>
    </location>
</feature>
<reference evidence="9" key="1">
    <citation type="submission" date="2021-03" db="EMBL/GenBank/DDBJ databases">
        <title>Chromosome level genome of the anhydrobiotic midge Polypedilum vanderplanki.</title>
        <authorList>
            <person name="Yoshida Y."/>
            <person name="Kikawada T."/>
            <person name="Gusev O."/>
        </authorList>
    </citation>
    <scope>NUCLEOTIDE SEQUENCE</scope>
    <source>
        <strain evidence="9">NIAS01</strain>
        <tissue evidence="9">Whole body or cell culture</tissue>
    </source>
</reference>
<feature type="transmembrane region" description="Helical" evidence="8">
    <location>
        <begin position="132"/>
        <end position="150"/>
    </location>
</feature>
<comment type="caution">
    <text evidence="9">The sequence shown here is derived from an EMBL/GenBank/DDBJ whole genome shotgun (WGS) entry which is preliminary data.</text>
</comment>
<protein>
    <recommendedName>
        <fullName evidence="11">Gustatory receptor</fullName>
    </recommendedName>
</protein>
<evidence type="ECO:0000313" key="9">
    <source>
        <dbReference type="EMBL" id="KAG5679779.1"/>
    </source>
</evidence>
<proteinExistence type="inferred from homology"/>
<keyword evidence="7" id="KW-0675">Receptor</keyword>
<dbReference type="GO" id="GO:0005886">
    <property type="term" value="C:plasma membrane"/>
    <property type="evidence" value="ECO:0007669"/>
    <property type="project" value="UniProtKB-SubCell"/>
</dbReference>
<name>A0A9J6CDD7_POLVA</name>
<dbReference type="AlphaFoldDB" id="A0A9J6CDD7"/>
<keyword evidence="10" id="KW-1185">Reference proteome</keyword>
<evidence type="ECO:0000256" key="8">
    <source>
        <dbReference type="SAM" id="Phobius"/>
    </source>
</evidence>
<evidence type="ECO:0000256" key="2">
    <source>
        <dbReference type="ARBA" id="ARBA00005327"/>
    </source>
</evidence>
<evidence type="ECO:0008006" key="11">
    <source>
        <dbReference type="Google" id="ProtNLM"/>
    </source>
</evidence>
<evidence type="ECO:0000256" key="1">
    <source>
        <dbReference type="ARBA" id="ARBA00004651"/>
    </source>
</evidence>
<keyword evidence="5 8" id="KW-1133">Transmembrane helix</keyword>
<feature type="transmembrane region" description="Helical" evidence="8">
    <location>
        <begin position="284"/>
        <end position="308"/>
    </location>
</feature>
<evidence type="ECO:0000256" key="6">
    <source>
        <dbReference type="ARBA" id="ARBA00023136"/>
    </source>
</evidence>
<feature type="transmembrane region" description="Helical" evidence="8">
    <location>
        <begin position="200"/>
        <end position="224"/>
    </location>
</feature>
<feature type="transmembrane region" description="Helical" evidence="8">
    <location>
        <begin position="320"/>
        <end position="340"/>
    </location>
</feature>
<dbReference type="GO" id="GO:0050916">
    <property type="term" value="P:sensory perception of sweet taste"/>
    <property type="evidence" value="ECO:0007669"/>
    <property type="project" value="UniProtKB-ARBA"/>
</dbReference>
<organism evidence="9 10">
    <name type="scientific">Polypedilum vanderplanki</name>
    <name type="common">Sleeping chironomid midge</name>
    <dbReference type="NCBI Taxonomy" id="319348"/>
    <lineage>
        <taxon>Eukaryota</taxon>
        <taxon>Metazoa</taxon>
        <taxon>Ecdysozoa</taxon>
        <taxon>Arthropoda</taxon>
        <taxon>Hexapoda</taxon>
        <taxon>Insecta</taxon>
        <taxon>Pterygota</taxon>
        <taxon>Neoptera</taxon>
        <taxon>Endopterygota</taxon>
        <taxon>Diptera</taxon>
        <taxon>Nematocera</taxon>
        <taxon>Chironomoidea</taxon>
        <taxon>Chironomidae</taxon>
        <taxon>Chironominae</taxon>
        <taxon>Polypedilum</taxon>
        <taxon>Polypedilum</taxon>
    </lineage>
</organism>
<sequence length="597" mass="69790">MHQTTVGSFHEAIIPILNVSNFFGILPVDNISSRDISILQFRWKSIKTIYSLVFLICASIESLLCLRLGIMNGISLIYVNTLSFYSISTLNAIFVFLLARKWKNIMLFWFEHERMFLRAPYVIHGWSLKRKIIMWSTTFALFTLVDRALYMSTVLHNNQQIIENCNVNESEFFHSYLLAYRLHLVDVIPYHIAIFPLYEWINILMTFSWNFMDLLIVLISIGLTTRFNQINKTKRNKSNSSFAKSLHPALVFAYFFGCMPMIAEKSVRKEKSLLARKLSLLSNIVRYFYCAFVQISISIMLLTLIHHTINKAAKFDYKEFIPVVFFLNCLIIAISLVIIAHRMNSLLSDWMDFNNVDAKLNSRVILGTFMMTALVEHLLSKATDYESTSRCFRYYGSAFEGFTRGIIPVFFKVFEYSHFWGAFVVVTCFYSTVVWNFNDIFLIIVYQTIGGILRKFISNISDKLLYVSQFLRFRQTTTVMQSIYFWFSLSYLMCRTFTVCWSASLIYEESKAIKKVINNVPSAYFCHELKLLQQYAEHETIAISGYEVFHITKPSILTVCNSFSLFNNDSILFFSFVTVDWKYYYLCYGYSKLQVSE</sequence>
<gene>
    <name evidence="9" type="ORF">PVAND_009317</name>
</gene>
<keyword evidence="6 8" id="KW-0472">Membrane</keyword>
<evidence type="ECO:0000313" key="10">
    <source>
        <dbReference type="Proteomes" id="UP001107558"/>
    </source>
</evidence>
<feature type="transmembrane region" description="Helical" evidence="8">
    <location>
        <begin position="49"/>
        <end position="70"/>
    </location>
</feature>
<dbReference type="OrthoDB" id="5800391at2759"/>
<evidence type="ECO:0000256" key="4">
    <source>
        <dbReference type="ARBA" id="ARBA00022692"/>
    </source>
</evidence>
<comment type="similarity">
    <text evidence="2">Belongs to the insect chemoreceptor superfamily. Gustatory receptor (GR) family. Gr5a subfamily.</text>
</comment>
<dbReference type="Proteomes" id="UP001107558">
    <property type="component" value="Chromosome 1"/>
</dbReference>
<dbReference type="Pfam" id="PF06151">
    <property type="entry name" value="Trehalose_recp"/>
    <property type="match status" value="3"/>
</dbReference>
<dbReference type="PANTHER" id="PTHR21421:SF35">
    <property type="entry name" value="GUSTATORY RECEPTOR FOR SUGAR TASTE 64B-RELATED"/>
    <property type="match status" value="1"/>
</dbReference>
<keyword evidence="4 8" id="KW-0812">Transmembrane</keyword>